<dbReference type="Proteomes" id="UP000559182">
    <property type="component" value="Unassembled WGS sequence"/>
</dbReference>
<evidence type="ECO:0000313" key="3">
    <source>
        <dbReference type="EMBL" id="MBB2890829.1"/>
    </source>
</evidence>
<reference evidence="3 4" key="1">
    <citation type="submission" date="2020-08" db="EMBL/GenBank/DDBJ databases">
        <title>Sequencing the genomes of 1000 actinobacteria strains.</title>
        <authorList>
            <person name="Klenk H.-P."/>
        </authorList>
    </citation>
    <scope>NUCLEOTIDE SEQUENCE [LARGE SCALE GENOMIC DNA]</scope>
    <source>
        <strain evidence="3 4">DSM 105369</strain>
    </source>
</reference>
<dbReference type="PROSITE" id="PS50937">
    <property type="entry name" value="HTH_MERR_2"/>
    <property type="match status" value="1"/>
</dbReference>
<dbReference type="CDD" id="cd04780">
    <property type="entry name" value="HTH_MerR-like_sg5"/>
    <property type="match status" value="1"/>
</dbReference>
<dbReference type="GO" id="GO:0003677">
    <property type="term" value="F:DNA binding"/>
    <property type="evidence" value="ECO:0007669"/>
    <property type="project" value="UniProtKB-KW"/>
</dbReference>
<dbReference type="InterPro" id="IPR000551">
    <property type="entry name" value="MerR-type_HTH_dom"/>
</dbReference>
<dbReference type="Pfam" id="PF13411">
    <property type="entry name" value="MerR_1"/>
    <property type="match status" value="1"/>
</dbReference>
<dbReference type="AlphaFoldDB" id="A0A839N206"/>
<dbReference type="PANTHER" id="PTHR30204:SF98">
    <property type="entry name" value="HTH-TYPE TRANSCRIPTIONAL REGULATOR ADHR"/>
    <property type="match status" value="1"/>
</dbReference>
<dbReference type="InterPro" id="IPR009061">
    <property type="entry name" value="DNA-bd_dom_put_sf"/>
</dbReference>
<evidence type="ECO:0000259" key="2">
    <source>
        <dbReference type="PROSITE" id="PS50937"/>
    </source>
</evidence>
<dbReference type="EMBL" id="JACHVQ010000001">
    <property type="protein sequence ID" value="MBB2890829.1"/>
    <property type="molecule type" value="Genomic_DNA"/>
</dbReference>
<dbReference type="PANTHER" id="PTHR30204">
    <property type="entry name" value="REDOX-CYCLING DRUG-SENSING TRANSCRIPTIONAL ACTIVATOR SOXR"/>
    <property type="match status" value="1"/>
</dbReference>
<evidence type="ECO:0000256" key="1">
    <source>
        <dbReference type="ARBA" id="ARBA00023125"/>
    </source>
</evidence>
<accession>A0A839N206</accession>
<dbReference type="Gene3D" id="1.10.1660.10">
    <property type="match status" value="1"/>
</dbReference>
<dbReference type="RefSeq" id="WP_183319181.1">
    <property type="nucleotide sequence ID" value="NZ_JACHVQ010000001.1"/>
</dbReference>
<protein>
    <submittedName>
        <fullName evidence="3">DNA-binding transcriptional MerR regulator</fullName>
    </submittedName>
</protein>
<proteinExistence type="predicted"/>
<sequence length="204" mass="22262">MRISELSTRTQVPVATLKYYLREGLLPAGTATSRTQASYDAGHVDRVRLIRALLESGGLSIARVRQVLAALDGPEVGRHHLLGVAQQAITPPLPEHPDPEWTRIATQFVEQRGWCIPPDEPLLVLLGEQLRLAVAAGVESADETLLSRYADVADRLAEIDVDSVPAAPERALRQVAVGTLLTDPMILTLRRLAQQALSSERSTR</sequence>
<feature type="domain" description="HTH merR-type" evidence="2">
    <location>
        <begin position="1"/>
        <end position="70"/>
    </location>
</feature>
<keyword evidence="4" id="KW-1185">Reference proteome</keyword>
<name>A0A839N206_9MICO</name>
<dbReference type="InterPro" id="IPR047057">
    <property type="entry name" value="MerR_fam"/>
</dbReference>
<gene>
    <name evidence="3" type="ORF">FHU39_000813</name>
</gene>
<comment type="caution">
    <text evidence="3">The sequence shown here is derived from an EMBL/GenBank/DDBJ whole genome shotgun (WGS) entry which is preliminary data.</text>
</comment>
<keyword evidence="1 3" id="KW-0238">DNA-binding</keyword>
<dbReference type="SMART" id="SM00422">
    <property type="entry name" value="HTH_MERR"/>
    <property type="match status" value="1"/>
</dbReference>
<dbReference type="SUPFAM" id="SSF46955">
    <property type="entry name" value="Putative DNA-binding domain"/>
    <property type="match status" value="1"/>
</dbReference>
<evidence type="ECO:0000313" key="4">
    <source>
        <dbReference type="Proteomes" id="UP000559182"/>
    </source>
</evidence>
<organism evidence="3 4">
    <name type="scientific">Flexivirga oryzae</name>
    <dbReference type="NCBI Taxonomy" id="1794944"/>
    <lineage>
        <taxon>Bacteria</taxon>
        <taxon>Bacillati</taxon>
        <taxon>Actinomycetota</taxon>
        <taxon>Actinomycetes</taxon>
        <taxon>Micrococcales</taxon>
        <taxon>Dermacoccaceae</taxon>
        <taxon>Flexivirga</taxon>
    </lineage>
</organism>
<dbReference type="GO" id="GO:0003700">
    <property type="term" value="F:DNA-binding transcription factor activity"/>
    <property type="evidence" value="ECO:0007669"/>
    <property type="project" value="InterPro"/>
</dbReference>